<evidence type="ECO:0000256" key="2">
    <source>
        <dbReference type="ARBA" id="ARBA00006469"/>
    </source>
</evidence>
<evidence type="ECO:0000256" key="1">
    <source>
        <dbReference type="ARBA" id="ARBA00004245"/>
    </source>
</evidence>
<evidence type="ECO:0000313" key="7">
    <source>
        <dbReference type="Ensembl" id="ENSCSEP00000010854.1"/>
    </source>
</evidence>
<dbReference type="GO" id="GO:0051015">
    <property type="term" value="F:actin filament binding"/>
    <property type="evidence" value="ECO:0007669"/>
    <property type="project" value="InterPro"/>
</dbReference>
<dbReference type="GO" id="GO:0043296">
    <property type="term" value="C:apical junction complex"/>
    <property type="evidence" value="ECO:0007669"/>
    <property type="project" value="TreeGrafter"/>
</dbReference>
<feature type="domain" description="ASD2" evidence="6">
    <location>
        <begin position="1"/>
        <end position="171"/>
    </location>
</feature>
<dbReference type="InterPro" id="IPR027685">
    <property type="entry name" value="Shroom_fam"/>
</dbReference>
<organism evidence="7 8">
    <name type="scientific">Cynoglossus semilaevis</name>
    <name type="common">Tongue sole</name>
    <dbReference type="NCBI Taxonomy" id="244447"/>
    <lineage>
        <taxon>Eukaryota</taxon>
        <taxon>Metazoa</taxon>
        <taxon>Chordata</taxon>
        <taxon>Craniata</taxon>
        <taxon>Vertebrata</taxon>
        <taxon>Euteleostomi</taxon>
        <taxon>Actinopterygii</taxon>
        <taxon>Neopterygii</taxon>
        <taxon>Teleostei</taxon>
        <taxon>Neoteleostei</taxon>
        <taxon>Acanthomorphata</taxon>
        <taxon>Carangaria</taxon>
        <taxon>Pleuronectiformes</taxon>
        <taxon>Pleuronectoidei</taxon>
        <taxon>Cynoglossidae</taxon>
        <taxon>Cynoglossinae</taxon>
        <taxon>Cynoglossus</taxon>
    </lineage>
</organism>
<dbReference type="Proteomes" id="UP000265120">
    <property type="component" value="Chromosome 2"/>
</dbReference>
<keyword evidence="8" id="KW-1185">Reference proteome</keyword>
<dbReference type="GeneTree" id="ENSGT00940000155212"/>
<dbReference type="OMA" id="PNRGWPQ"/>
<evidence type="ECO:0000256" key="4">
    <source>
        <dbReference type="ARBA" id="ARBA00023212"/>
    </source>
</evidence>
<dbReference type="GO" id="GO:0030864">
    <property type="term" value="C:cortical actin cytoskeleton"/>
    <property type="evidence" value="ECO:0007669"/>
    <property type="project" value="TreeGrafter"/>
</dbReference>
<reference evidence="7 8" key="1">
    <citation type="journal article" date="2014" name="Nat. Genet.">
        <title>Whole-genome sequence of a flatfish provides insights into ZW sex chromosome evolution and adaptation to a benthic lifestyle.</title>
        <authorList>
            <person name="Chen S."/>
            <person name="Zhang G."/>
            <person name="Shao C."/>
            <person name="Huang Q."/>
            <person name="Liu G."/>
            <person name="Zhang P."/>
            <person name="Song W."/>
            <person name="An N."/>
            <person name="Chalopin D."/>
            <person name="Volff J.N."/>
            <person name="Hong Y."/>
            <person name="Li Q."/>
            <person name="Sha Z."/>
            <person name="Zhou H."/>
            <person name="Xie M."/>
            <person name="Yu Q."/>
            <person name="Liu Y."/>
            <person name="Xiang H."/>
            <person name="Wang N."/>
            <person name="Wu K."/>
            <person name="Yang C."/>
            <person name="Zhou Q."/>
            <person name="Liao X."/>
            <person name="Yang L."/>
            <person name="Hu Q."/>
            <person name="Zhang J."/>
            <person name="Meng L."/>
            <person name="Jin L."/>
            <person name="Tian Y."/>
            <person name="Lian J."/>
            <person name="Yang J."/>
            <person name="Miao G."/>
            <person name="Liu S."/>
            <person name="Liang Z."/>
            <person name="Yan F."/>
            <person name="Li Y."/>
            <person name="Sun B."/>
            <person name="Zhang H."/>
            <person name="Zhang J."/>
            <person name="Zhu Y."/>
            <person name="Du M."/>
            <person name="Zhao Y."/>
            <person name="Schartl M."/>
            <person name="Tang Q."/>
            <person name="Wang J."/>
        </authorList>
    </citation>
    <scope>NUCLEOTIDE SEQUENCE</scope>
</reference>
<dbReference type="GO" id="GO:0016324">
    <property type="term" value="C:apical plasma membrane"/>
    <property type="evidence" value="ECO:0007669"/>
    <property type="project" value="TreeGrafter"/>
</dbReference>
<dbReference type="STRING" id="244447.ENSCSEP00000010854"/>
<comment type="subcellular location">
    <subcellularLocation>
        <location evidence="1">Cytoplasm</location>
        <location evidence="1">Cytoskeleton</location>
    </subcellularLocation>
</comment>
<evidence type="ECO:0000313" key="8">
    <source>
        <dbReference type="Proteomes" id="UP000265120"/>
    </source>
</evidence>
<proteinExistence type="inferred from homology"/>
<protein>
    <recommendedName>
        <fullName evidence="6">ASD2 domain-containing protein</fullName>
    </recommendedName>
</protein>
<name>A0A3P8V9N4_CYNSE</name>
<comment type="similarity">
    <text evidence="2">Belongs to the shroom family.</text>
</comment>
<evidence type="ECO:0000259" key="6">
    <source>
        <dbReference type="PROSITE" id="PS51307"/>
    </source>
</evidence>
<dbReference type="InParanoid" id="A0A3P8V9N4"/>
<dbReference type="GO" id="GO:0007015">
    <property type="term" value="P:actin filament organization"/>
    <property type="evidence" value="ECO:0007669"/>
    <property type="project" value="TreeGrafter"/>
</dbReference>
<keyword evidence="5" id="KW-0175">Coiled coil</keyword>
<evidence type="ECO:0000256" key="5">
    <source>
        <dbReference type="SAM" id="Coils"/>
    </source>
</evidence>
<keyword evidence="4" id="KW-0206">Cytoskeleton</keyword>
<reference evidence="7" key="2">
    <citation type="submission" date="2025-08" db="UniProtKB">
        <authorList>
            <consortium name="Ensembl"/>
        </authorList>
    </citation>
    <scope>IDENTIFICATION</scope>
</reference>
<reference evidence="7" key="3">
    <citation type="submission" date="2025-09" db="UniProtKB">
        <authorList>
            <consortium name="Ensembl"/>
        </authorList>
    </citation>
    <scope>IDENTIFICATION</scope>
</reference>
<dbReference type="AlphaFoldDB" id="A0A3P8V9N4"/>
<dbReference type="Ensembl" id="ENSCSET00000010984.1">
    <property type="protein sequence ID" value="ENSCSEP00000010854.1"/>
    <property type="gene ID" value="ENSCSEG00000006949.1"/>
</dbReference>
<feature type="coiled-coil region" evidence="5">
    <location>
        <begin position="88"/>
        <end position="115"/>
    </location>
</feature>
<dbReference type="Pfam" id="PF08687">
    <property type="entry name" value="ASD2"/>
    <property type="match status" value="1"/>
</dbReference>
<dbReference type="PANTHER" id="PTHR15012:SF8">
    <property type="entry name" value="PROTEIN SHROOM2"/>
    <property type="match status" value="1"/>
</dbReference>
<dbReference type="GO" id="GO:0005912">
    <property type="term" value="C:adherens junction"/>
    <property type="evidence" value="ECO:0007669"/>
    <property type="project" value="TreeGrafter"/>
</dbReference>
<keyword evidence="3" id="KW-0963">Cytoplasm</keyword>
<dbReference type="Gene3D" id="6.10.250.3120">
    <property type="match status" value="1"/>
</dbReference>
<sequence>MRSLSRKLKVLGEAQQSLQEDIVENVALGVRVEARVQQLCQPKQLEKFRTFVGDLDRVLSLLLSLLGRLARVDNALNSLEDDPAAKERQTLLEKKQLLLQQHKDAEELKESVERRQCLVYDILSFQLTNDDLDDFTHFVKMKSSLIVEQRNLEDKIKLGEEQLACLMDSLQPKHSRS</sequence>
<dbReference type="PANTHER" id="PTHR15012">
    <property type="entry name" value="APICAL PROTEIN/SHROOM-RELATED"/>
    <property type="match status" value="1"/>
</dbReference>
<evidence type="ECO:0000256" key="3">
    <source>
        <dbReference type="ARBA" id="ARBA00022490"/>
    </source>
</evidence>
<dbReference type="PROSITE" id="PS51307">
    <property type="entry name" value="ASD2"/>
    <property type="match status" value="1"/>
</dbReference>
<dbReference type="InterPro" id="IPR014799">
    <property type="entry name" value="ASD2_dom"/>
</dbReference>
<accession>A0A3P8V9N4</accession>